<name>A0A857DJT3_9FIRM</name>
<keyword evidence="1" id="KW-1133">Transmembrane helix</keyword>
<organism evidence="2 3">
    <name type="scientific">Dehalobacter restrictus</name>
    <dbReference type="NCBI Taxonomy" id="55583"/>
    <lineage>
        <taxon>Bacteria</taxon>
        <taxon>Bacillati</taxon>
        <taxon>Bacillota</taxon>
        <taxon>Clostridia</taxon>
        <taxon>Eubacteriales</taxon>
        <taxon>Desulfitobacteriaceae</taxon>
        <taxon>Dehalobacter</taxon>
    </lineage>
</organism>
<reference evidence="2 3" key="1">
    <citation type="submission" date="2019-12" db="EMBL/GenBank/DDBJ databases">
        <title>Sequence classification of anaerobic respiratory reductive dehalogenases: First we see many, then we see few.</title>
        <authorList>
            <person name="Molenda O."/>
            <person name="Puentes Jacome L.A."/>
            <person name="Cao X."/>
            <person name="Nesbo C.L."/>
            <person name="Tang S."/>
            <person name="Morson N."/>
            <person name="Patron J."/>
            <person name="Lomheim L."/>
            <person name="Wishart D.S."/>
            <person name="Edwards E.A."/>
        </authorList>
    </citation>
    <scope>NUCLEOTIDE SEQUENCE [LARGE SCALE GENOMIC DNA]</scope>
    <source>
        <strain evidence="2 3">12DCA</strain>
    </source>
</reference>
<evidence type="ECO:0000256" key="1">
    <source>
        <dbReference type="SAM" id="Phobius"/>
    </source>
</evidence>
<dbReference type="AlphaFoldDB" id="A0A857DJT3"/>
<protein>
    <submittedName>
        <fullName evidence="2">Uncharacterized protein</fullName>
    </submittedName>
</protein>
<evidence type="ECO:0000313" key="2">
    <source>
        <dbReference type="EMBL" id="QHA00416.1"/>
    </source>
</evidence>
<keyword evidence="1" id="KW-0812">Transmembrane</keyword>
<proteinExistence type="predicted"/>
<sequence length="90" mass="10873">MIIGFGFGSPLTALLMLVVTASLSYFFFKAIRRRRNVDWTDDRGSDISELRRRKRAYYYEQRQRARELMDAYDLTDQEIEERINRELDEK</sequence>
<dbReference type="EMBL" id="CP046996">
    <property type="protein sequence ID" value="QHA00416.1"/>
    <property type="molecule type" value="Genomic_DNA"/>
</dbReference>
<dbReference type="Proteomes" id="UP000430508">
    <property type="component" value="Chromosome"/>
</dbReference>
<dbReference type="RefSeq" id="WP_025205516.1">
    <property type="nucleotide sequence ID" value="NZ_CP046996.1"/>
</dbReference>
<gene>
    <name evidence="2" type="ORF">GQ588_07120</name>
</gene>
<accession>A0A857DJT3</accession>
<feature type="transmembrane region" description="Helical" evidence="1">
    <location>
        <begin position="6"/>
        <end position="28"/>
    </location>
</feature>
<evidence type="ECO:0000313" key="3">
    <source>
        <dbReference type="Proteomes" id="UP000430508"/>
    </source>
</evidence>
<keyword evidence="1" id="KW-0472">Membrane</keyword>